<gene>
    <name evidence="3" type="ORF">F7732_06445</name>
</gene>
<dbReference type="Proteomes" id="UP000441354">
    <property type="component" value="Unassembled WGS sequence"/>
</dbReference>
<dbReference type="SUPFAM" id="SSF51261">
    <property type="entry name" value="Duplicated hybrid motif"/>
    <property type="match status" value="1"/>
</dbReference>
<dbReference type="GO" id="GO:0004222">
    <property type="term" value="F:metalloendopeptidase activity"/>
    <property type="evidence" value="ECO:0007669"/>
    <property type="project" value="TreeGrafter"/>
</dbReference>
<evidence type="ECO:0000259" key="2">
    <source>
        <dbReference type="PROSITE" id="PS51782"/>
    </source>
</evidence>
<feature type="region of interest" description="Disordered" evidence="1">
    <location>
        <begin position="196"/>
        <end position="217"/>
    </location>
</feature>
<dbReference type="Gene3D" id="2.70.70.10">
    <property type="entry name" value="Glucose Permease (Domain IIA)"/>
    <property type="match status" value="1"/>
</dbReference>
<dbReference type="PROSITE" id="PS51782">
    <property type="entry name" value="LYSM"/>
    <property type="match status" value="2"/>
</dbReference>
<dbReference type="InterPro" id="IPR050570">
    <property type="entry name" value="Cell_wall_metabolism_enzyme"/>
</dbReference>
<dbReference type="CDD" id="cd00118">
    <property type="entry name" value="LysM"/>
    <property type="match status" value="2"/>
</dbReference>
<reference evidence="3 4" key="1">
    <citation type="journal article" date="2014" name="Arch. Microbiol.">
        <title>Bacillus mesophilum sp. nov., strain IITR-54T, a novel 4-chlorobiphenyl dechlorinating bacterium.</title>
        <authorList>
            <person name="Manickam N."/>
            <person name="Singh N.K."/>
            <person name="Bajaj A."/>
            <person name="Kumar R.M."/>
            <person name="Kaur G."/>
            <person name="Kaur N."/>
            <person name="Bala M."/>
            <person name="Kumar A."/>
            <person name="Mayilraj S."/>
        </authorList>
    </citation>
    <scope>NUCLEOTIDE SEQUENCE [LARGE SCALE GENOMIC DNA]</scope>
    <source>
        <strain evidence="3 4">IITR-54</strain>
    </source>
</reference>
<dbReference type="SUPFAM" id="SSF54106">
    <property type="entry name" value="LysM domain"/>
    <property type="match status" value="2"/>
</dbReference>
<sequence length="318" mass="35390">MKDYIKRLLIAGGLALCVSLLFLGGKTIKAETFNITSETTHWIWPADGVITDTFGTRNGKHKGIDIAAESGTPVYAVDQGTITRSYYSGSYGHVIFVKHKNGTETVYAHLQERLGEEGNEVEQGEVIGRMGSTGNSSGVHLHFEIHKHEWTYKKENALDPFLAFGHESLGDSVEVFGREESAVNIRTAAVLNEFGSRGQNYDHESEEENEKNNAEKTEEIEPITHIVQSGETLWDISVQYKMDVISIQGANKLDSDHIVPEQILTIPDIDPDKVYLVKSGDTLSSIAEEKNLTVQELKDLNMLNDDTIQINERIKISN</sequence>
<protein>
    <submittedName>
        <fullName evidence="3">Peptidoglycan DD-metalloendopeptidase family protein</fullName>
    </submittedName>
</protein>
<dbReference type="InterPro" id="IPR036779">
    <property type="entry name" value="LysM_dom_sf"/>
</dbReference>
<dbReference type="InterPro" id="IPR011055">
    <property type="entry name" value="Dup_hybrid_motif"/>
</dbReference>
<accession>A0A7V7RMY3</accession>
<dbReference type="CDD" id="cd12797">
    <property type="entry name" value="M23_peptidase"/>
    <property type="match status" value="1"/>
</dbReference>
<evidence type="ECO:0000256" key="1">
    <source>
        <dbReference type="SAM" id="MobiDB-lite"/>
    </source>
</evidence>
<dbReference type="SMART" id="SM00257">
    <property type="entry name" value="LysM"/>
    <property type="match status" value="2"/>
</dbReference>
<dbReference type="Pfam" id="PF01551">
    <property type="entry name" value="Peptidase_M23"/>
    <property type="match status" value="1"/>
</dbReference>
<dbReference type="AlphaFoldDB" id="A0A7V7RMY3"/>
<name>A0A7V7RMY3_9BACI</name>
<comment type="caution">
    <text evidence="3">The sequence shown here is derived from an EMBL/GenBank/DDBJ whole genome shotgun (WGS) entry which is preliminary data.</text>
</comment>
<feature type="domain" description="LysM" evidence="2">
    <location>
        <begin position="223"/>
        <end position="266"/>
    </location>
</feature>
<proteinExistence type="predicted"/>
<dbReference type="Gene3D" id="3.10.350.10">
    <property type="entry name" value="LysM domain"/>
    <property type="match status" value="2"/>
</dbReference>
<evidence type="ECO:0000313" key="3">
    <source>
        <dbReference type="EMBL" id="KAB2333724.1"/>
    </source>
</evidence>
<organism evidence="3 4">
    <name type="scientific">Bacillus mesophilum</name>
    <dbReference type="NCBI Taxonomy" id="1071718"/>
    <lineage>
        <taxon>Bacteria</taxon>
        <taxon>Bacillati</taxon>
        <taxon>Bacillota</taxon>
        <taxon>Bacilli</taxon>
        <taxon>Bacillales</taxon>
        <taxon>Bacillaceae</taxon>
        <taxon>Bacillus</taxon>
    </lineage>
</organism>
<dbReference type="PANTHER" id="PTHR21666">
    <property type="entry name" value="PEPTIDASE-RELATED"/>
    <property type="match status" value="1"/>
</dbReference>
<dbReference type="Pfam" id="PF01476">
    <property type="entry name" value="LysM"/>
    <property type="match status" value="2"/>
</dbReference>
<dbReference type="EMBL" id="WBOT01000002">
    <property type="protein sequence ID" value="KAB2333724.1"/>
    <property type="molecule type" value="Genomic_DNA"/>
</dbReference>
<keyword evidence="4" id="KW-1185">Reference proteome</keyword>
<evidence type="ECO:0000313" key="4">
    <source>
        <dbReference type="Proteomes" id="UP000441354"/>
    </source>
</evidence>
<dbReference type="PANTHER" id="PTHR21666:SF270">
    <property type="entry name" value="MUREIN HYDROLASE ACTIVATOR ENVC"/>
    <property type="match status" value="1"/>
</dbReference>
<dbReference type="OrthoDB" id="9805070at2"/>
<feature type="domain" description="LysM" evidence="2">
    <location>
        <begin position="273"/>
        <end position="316"/>
    </location>
</feature>
<dbReference type="InterPro" id="IPR018392">
    <property type="entry name" value="LysM"/>
</dbReference>
<dbReference type="RefSeq" id="WP_151573118.1">
    <property type="nucleotide sequence ID" value="NZ_WBOT01000002.1"/>
</dbReference>
<dbReference type="InterPro" id="IPR016047">
    <property type="entry name" value="M23ase_b-sheet_dom"/>
</dbReference>